<proteinExistence type="predicted"/>
<keyword evidence="1" id="KW-1133">Transmembrane helix</keyword>
<dbReference type="Proteomes" id="UP000031549">
    <property type="component" value="Unassembled WGS sequence"/>
</dbReference>
<keyword evidence="3" id="KW-1185">Reference proteome</keyword>
<dbReference type="EMBL" id="JTCM02000127">
    <property type="protein sequence ID" value="NEU76711.1"/>
    <property type="molecule type" value="Genomic_DNA"/>
</dbReference>
<name>A0A846HKK5_9CYAN</name>
<keyword evidence="1" id="KW-0472">Membrane</keyword>
<dbReference type="RefSeq" id="WP_163519333.1">
    <property type="nucleotide sequence ID" value="NZ_JTCM02000127.1"/>
</dbReference>
<evidence type="ECO:0000256" key="1">
    <source>
        <dbReference type="SAM" id="Phobius"/>
    </source>
</evidence>
<organism evidence="2 3">
    <name type="scientific">Hassallia byssoidea VB512170</name>
    <dbReference type="NCBI Taxonomy" id="1304833"/>
    <lineage>
        <taxon>Bacteria</taxon>
        <taxon>Bacillati</taxon>
        <taxon>Cyanobacteriota</taxon>
        <taxon>Cyanophyceae</taxon>
        <taxon>Nostocales</taxon>
        <taxon>Tolypothrichaceae</taxon>
        <taxon>Hassallia</taxon>
    </lineage>
</organism>
<accession>A0A846HKK5</accession>
<comment type="caution">
    <text evidence="2">The sequence shown here is derived from an EMBL/GenBank/DDBJ whole genome shotgun (WGS) entry which is preliminary data.</text>
</comment>
<feature type="transmembrane region" description="Helical" evidence="1">
    <location>
        <begin position="22"/>
        <end position="43"/>
    </location>
</feature>
<dbReference type="AlphaFoldDB" id="A0A846HKK5"/>
<reference evidence="2 3" key="1">
    <citation type="journal article" date="2015" name="Genome Announc.">
        <title>Draft Genome Sequence of Cyanobacterium Hassallia byssoidea Strain VB512170, Isolated from Monuments in India.</title>
        <authorList>
            <person name="Singh D."/>
            <person name="Chandrababunaidu M.M."/>
            <person name="Panda A."/>
            <person name="Sen D."/>
            <person name="Bhattacharyya S."/>
            <person name="Adhikary S.P."/>
            <person name="Tripathy S."/>
        </authorList>
    </citation>
    <scope>NUCLEOTIDE SEQUENCE [LARGE SCALE GENOMIC DNA]</scope>
    <source>
        <strain evidence="2 3">VB512170</strain>
    </source>
</reference>
<evidence type="ECO:0000313" key="2">
    <source>
        <dbReference type="EMBL" id="NEU76711.1"/>
    </source>
</evidence>
<evidence type="ECO:0000313" key="3">
    <source>
        <dbReference type="Proteomes" id="UP000031549"/>
    </source>
</evidence>
<sequence>MHHLIDIAGITTLGTLGAITTVAAAAINPIGAALLIAGAVMWVKNNHS</sequence>
<gene>
    <name evidence="2" type="ORF">PI95_030435</name>
</gene>
<protein>
    <submittedName>
        <fullName evidence="2">Uncharacterized protein</fullName>
    </submittedName>
</protein>
<keyword evidence="1" id="KW-0812">Transmembrane</keyword>